<evidence type="ECO:0000313" key="10">
    <source>
        <dbReference type="Proteomes" id="UP001556170"/>
    </source>
</evidence>
<keyword evidence="10" id="KW-1185">Reference proteome</keyword>
<name>A0ABV3QQ08_9GAMM</name>
<dbReference type="PANTHER" id="PTHR38779:SF2">
    <property type="entry name" value="TYPE II SECRETION SYSTEM PROTEIN I-RELATED"/>
    <property type="match status" value="1"/>
</dbReference>
<evidence type="ECO:0000256" key="4">
    <source>
        <dbReference type="ARBA" id="ARBA00022481"/>
    </source>
</evidence>
<dbReference type="EMBL" id="JBFOHL010000008">
    <property type="protein sequence ID" value="MEW9624657.1"/>
    <property type="molecule type" value="Genomic_DNA"/>
</dbReference>
<reference evidence="9 10" key="1">
    <citation type="submission" date="2024-06" db="EMBL/GenBank/DDBJ databases">
        <authorList>
            <person name="Woo H."/>
        </authorList>
    </citation>
    <scope>NUCLEOTIDE SEQUENCE [LARGE SCALE GENOMIC DNA]</scope>
    <source>
        <strain evidence="9 10">S2-g</strain>
    </source>
</reference>
<organism evidence="9 10">
    <name type="scientific">Rhodanobacter geophilus</name>
    <dbReference type="NCBI Taxonomy" id="3162488"/>
    <lineage>
        <taxon>Bacteria</taxon>
        <taxon>Pseudomonadati</taxon>
        <taxon>Pseudomonadota</taxon>
        <taxon>Gammaproteobacteria</taxon>
        <taxon>Lysobacterales</taxon>
        <taxon>Rhodanobacteraceae</taxon>
        <taxon>Rhodanobacter</taxon>
    </lineage>
</organism>
<keyword evidence="7" id="KW-1133">Transmembrane helix</keyword>
<comment type="subcellular location">
    <subcellularLocation>
        <location evidence="1">Cell inner membrane</location>
        <topology evidence="1">Single-pass membrane protein</topology>
    </subcellularLocation>
</comment>
<gene>
    <name evidence="9" type="ORF">ABQJ56_10485</name>
</gene>
<comment type="caution">
    <text evidence="9">The sequence shown here is derived from an EMBL/GenBank/DDBJ whole genome shotgun (WGS) entry which is preliminary data.</text>
</comment>
<dbReference type="InterPro" id="IPR010052">
    <property type="entry name" value="T2SS_protein-GspI"/>
</dbReference>
<keyword evidence="3" id="KW-1003">Cell membrane</keyword>
<keyword evidence="5" id="KW-0997">Cell inner membrane</keyword>
<comment type="similarity">
    <text evidence="2">Belongs to the GSP I family.</text>
</comment>
<dbReference type="Proteomes" id="UP001556170">
    <property type="component" value="Unassembled WGS sequence"/>
</dbReference>
<evidence type="ECO:0000256" key="7">
    <source>
        <dbReference type="ARBA" id="ARBA00022989"/>
    </source>
</evidence>
<proteinExistence type="inferred from homology"/>
<evidence type="ECO:0000256" key="2">
    <source>
        <dbReference type="ARBA" id="ARBA00008358"/>
    </source>
</evidence>
<evidence type="ECO:0000256" key="8">
    <source>
        <dbReference type="ARBA" id="ARBA00023136"/>
    </source>
</evidence>
<evidence type="ECO:0000256" key="1">
    <source>
        <dbReference type="ARBA" id="ARBA00004377"/>
    </source>
</evidence>
<protein>
    <submittedName>
        <fullName evidence="9">Prepilin-type N-terminal cleavage/methylation domain-containing protein</fullName>
    </submittedName>
</protein>
<evidence type="ECO:0000256" key="5">
    <source>
        <dbReference type="ARBA" id="ARBA00022519"/>
    </source>
</evidence>
<dbReference type="Pfam" id="PF07963">
    <property type="entry name" value="N_methyl"/>
    <property type="match status" value="1"/>
</dbReference>
<evidence type="ECO:0000256" key="3">
    <source>
        <dbReference type="ARBA" id="ARBA00022475"/>
    </source>
</evidence>
<dbReference type="RefSeq" id="WP_367844963.1">
    <property type="nucleotide sequence ID" value="NZ_JBFOHL010000008.1"/>
</dbReference>
<keyword evidence="4" id="KW-0488">Methylation</keyword>
<dbReference type="PANTHER" id="PTHR38779">
    <property type="entry name" value="TYPE II SECRETION SYSTEM PROTEIN I-RELATED"/>
    <property type="match status" value="1"/>
</dbReference>
<evidence type="ECO:0000256" key="6">
    <source>
        <dbReference type="ARBA" id="ARBA00022692"/>
    </source>
</evidence>
<keyword evidence="8" id="KW-0472">Membrane</keyword>
<evidence type="ECO:0000313" key="9">
    <source>
        <dbReference type="EMBL" id="MEW9624657.1"/>
    </source>
</evidence>
<accession>A0ABV3QQ08</accession>
<sequence>MKRQRGFSLLEVIAAMLLLAVAFAALMKVAGGAIALSRNAAAHDEAALWARSLLDSAYVTEPVAPGHRSGRFDDRYRWTLDVTPWQPPGAQPTGTQPGAATQQLYRLDLAVQWGSAAHPQVAHFDTLRLGQPQGAGAP</sequence>
<dbReference type="InterPro" id="IPR012902">
    <property type="entry name" value="N_methyl_site"/>
</dbReference>
<keyword evidence="6" id="KW-0812">Transmembrane</keyword>
<dbReference type="PROSITE" id="PS00409">
    <property type="entry name" value="PROKAR_NTER_METHYL"/>
    <property type="match status" value="1"/>
</dbReference>
<dbReference type="NCBIfam" id="TIGR02532">
    <property type="entry name" value="IV_pilin_GFxxxE"/>
    <property type="match status" value="1"/>
</dbReference>